<evidence type="ECO:0000313" key="14">
    <source>
        <dbReference type="Proteomes" id="UP001188597"/>
    </source>
</evidence>
<organism evidence="13 14">
    <name type="scientific">Escallonia herrerae</name>
    <dbReference type="NCBI Taxonomy" id="1293975"/>
    <lineage>
        <taxon>Eukaryota</taxon>
        <taxon>Viridiplantae</taxon>
        <taxon>Streptophyta</taxon>
        <taxon>Embryophyta</taxon>
        <taxon>Tracheophyta</taxon>
        <taxon>Spermatophyta</taxon>
        <taxon>Magnoliopsida</taxon>
        <taxon>eudicotyledons</taxon>
        <taxon>Gunneridae</taxon>
        <taxon>Pentapetalae</taxon>
        <taxon>asterids</taxon>
        <taxon>campanulids</taxon>
        <taxon>Escalloniales</taxon>
        <taxon>Escalloniaceae</taxon>
        <taxon>Escallonia</taxon>
    </lineage>
</organism>
<dbReference type="PANTHER" id="PTHR47947:SF62">
    <property type="entry name" value="CYTOCHROME P450, FAMILY 81, SUBFAMILY D, POLYPEPTIDE 5"/>
    <property type="match status" value="1"/>
</dbReference>
<evidence type="ECO:0000256" key="1">
    <source>
        <dbReference type="ARBA" id="ARBA00001971"/>
    </source>
</evidence>
<reference evidence="13" key="1">
    <citation type="submission" date="2022-12" db="EMBL/GenBank/DDBJ databases">
        <title>Draft genome assemblies for two species of Escallonia (Escalloniales).</title>
        <authorList>
            <person name="Chanderbali A."/>
            <person name="Dervinis C."/>
            <person name="Anghel I."/>
            <person name="Soltis D."/>
            <person name="Soltis P."/>
            <person name="Zapata F."/>
        </authorList>
    </citation>
    <scope>NUCLEOTIDE SEQUENCE</scope>
    <source>
        <strain evidence="13">UCBG64.0493</strain>
        <tissue evidence="13">Leaf</tissue>
    </source>
</reference>
<evidence type="ECO:0000256" key="3">
    <source>
        <dbReference type="ARBA" id="ARBA00010617"/>
    </source>
</evidence>
<dbReference type="Gene3D" id="1.10.630.10">
    <property type="entry name" value="Cytochrome P450"/>
    <property type="match status" value="2"/>
</dbReference>
<dbReference type="Proteomes" id="UP001188597">
    <property type="component" value="Unassembled WGS sequence"/>
</dbReference>
<evidence type="ECO:0000256" key="6">
    <source>
        <dbReference type="ARBA" id="ARBA00022723"/>
    </source>
</evidence>
<evidence type="ECO:0000256" key="2">
    <source>
        <dbReference type="ARBA" id="ARBA00004167"/>
    </source>
</evidence>
<dbReference type="GO" id="GO:0004497">
    <property type="term" value="F:monooxygenase activity"/>
    <property type="evidence" value="ECO:0007669"/>
    <property type="project" value="UniProtKB-KW"/>
</dbReference>
<keyword evidence="7" id="KW-1133">Transmembrane helix</keyword>
<keyword evidence="10" id="KW-0503">Monooxygenase</keyword>
<dbReference type="FunFam" id="1.10.630.10:FF:000023">
    <property type="entry name" value="Cytochrome P450 family protein"/>
    <property type="match status" value="1"/>
</dbReference>
<comment type="similarity">
    <text evidence="3">Belongs to the cytochrome P450 family.</text>
</comment>
<comment type="cofactor">
    <cofactor evidence="1 12">
        <name>heme</name>
        <dbReference type="ChEBI" id="CHEBI:30413"/>
    </cofactor>
</comment>
<dbReference type="GO" id="GO:0005506">
    <property type="term" value="F:iron ion binding"/>
    <property type="evidence" value="ECO:0007669"/>
    <property type="project" value="InterPro"/>
</dbReference>
<evidence type="ECO:0000256" key="12">
    <source>
        <dbReference type="PIRSR" id="PIRSR602401-1"/>
    </source>
</evidence>
<accession>A0AA88W4R0</accession>
<comment type="caution">
    <text evidence="13">The sequence shown here is derived from an EMBL/GenBank/DDBJ whole genome shotgun (WGS) entry which is preliminary data.</text>
</comment>
<evidence type="ECO:0000256" key="9">
    <source>
        <dbReference type="ARBA" id="ARBA00023004"/>
    </source>
</evidence>
<proteinExistence type="inferred from homology"/>
<evidence type="ECO:0000256" key="7">
    <source>
        <dbReference type="ARBA" id="ARBA00022989"/>
    </source>
</evidence>
<keyword evidence="4 12" id="KW-0349">Heme</keyword>
<sequence length="831" mass="94845">MSSSASFMAKGTRKVLVVSSPTSVEECFTKNNIVFANRPVTLAGKLLNYDNSTVGFSSYGEYWRNLRRLTTQEFFSQSRIATFTGIRQDEVHVLLKQLFWDYRDEQVAPVKVELKSKFTELVFNIAMRMVTGKRYYRKDVGLFRDTLSEVMELLGNSNLADYLQVFQWVNRKMVRLKKEMDKFLQFLVDEHRKIGREKGGKKPLIDVMLLLQKTEPDMFTDKTIKAVILTILAAATETSTVAIEWAMSLPLNHPESTRKVSTEIDTLVGQGRLLEEQDLPKLTYLQKVVDETSRLYPPAPFLLPHESLQDSTVCGFDVPHVAAHIGAIPMEQNWFYFVFVSSSFLLLLLSKFILHKKRPYKKLLPSPPSYPIIGHLHLIKHPIHQVLQQLSYKYGPIFTLRFGSRPVLVISSPTAVEECFTKNDIIFANRPRLLIGKHINYNNTTLGSAPYGPLWRNLRRVSALELFSTTKLNTYLSIRQEEIRSLVKNLFRDSQQNFTKVEMKSRLSELSFNIIMRMVAGKRYFGVGVEDNEEARVFREVIREVFELSGASNPGDFLSLLHWIDFQGVEKRMIRLQEKSDRLLQGLVDDRRNDKEGKTKTMIDAMLALQVTEPENYSDDIIKGNISTMLRAGTDTSAATIEWGMSLLLNHPKVLEKARAEVDNYVGQERLADEPDIPKLHYLQSIVNETLRLFPAAPLLVPHESSDNSTVEGFDVPRGTLVLFNAWAMHRDPTVWDDPSAFKPERFEVEEKEAYKFIPFGVGRRQCPGAGLANRVVVLALAAMIQCFEWERVSEELVDMSEGVGLTMPKALPLEALCRAREQTVSILSEL</sequence>
<protein>
    <recommendedName>
        <fullName evidence="15">Cytochrome P450</fullName>
    </recommendedName>
</protein>
<keyword evidence="6 12" id="KW-0479">Metal-binding</keyword>
<feature type="binding site" description="axial binding residue" evidence="12">
    <location>
        <position position="767"/>
    </location>
    <ligand>
        <name>heme</name>
        <dbReference type="ChEBI" id="CHEBI:30413"/>
    </ligand>
    <ligandPart>
        <name>Fe</name>
        <dbReference type="ChEBI" id="CHEBI:18248"/>
    </ligandPart>
</feature>
<evidence type="ECO:0000256" key="11">
    <source>
        <dbReference type="ARBA" id="ARBA00023136"/>
    </source>
</evidence>
<dbReference type="GO" id="GO:0016705">
    <property type="term" value="F:oxidoreductase activity, acting on paired donors, with incorporation or reduction of molecular oxygen"/>
    <property type="evidence" value="ECO:0007669"/>
    <property type="project" value="InterPro"/>
</dbReference>
<keyword evidence="5" id="KW-0812">Transmembrane</keyword>
<evidence type="ECO:0000256" key="8">
    <source>
        <dbReference type="ARBA" id="ARBA00023002"/>
    </source>
</evidence>
<gene>
    <name evidence="13" type="ORF">RJ639_003939</name>
</gene>
<dbReference type="CDD" id="cd20653">
    <property type="entry name" value="CYP81"/>
    <property type="match status" value="1"/>
</dbReference>
<dbReference type="PANTHER" id="PTHR47947">
    <property type="entry name" value="CYTOCHROME P450 82C3-RELATED"/>
    <property type="match status" value="1"/>
</dbReference>
<dbReference type="InterPro" id="IPR017972">
    <property type="entry name" value="Cyt_P450_CS"/>
</dbReference>
<dbReference type="GO" id="GO:0020037">
    <property type="term" value="F:heme binding"/>
    <property type="evidence" value="ECO:0007669"/>
    <property type="project" value="InterPro"/>
</dbReference>
<evidence type="ECO:0000256" key="5">
    <source>
        <dbReference type="ARBA" id="ARBA00022692"/>
    </source>
</evidence>
<dbReference type="Pfam" id="PF00067">
    <property type="entry name" value="p450"/>
    <property type="match status" value="2"/>
</dbReference>
<evidence type="ECO:0000256" key="4">
    <source>
        <dbReference type="ARBA" id="ARBA00022617"/>
    </source>
</evidence>
<keyword evidence="8" id="KW-0560">Oxidoreductase</keyword>
<evidence type="ECO:0008006" key="15">
    <source>
        <dbReference type="Google" id="ProtNLM"/>
    </source>
</evidence>
<keyword evidence="11" id="KW-0472">Membrane</keyword>
<dbReference type="InterPro" id="IPR036396">
    <property type="entry name" value="Cyt_P450_sf"/>
</dbReference>
<dbReference type="GO" id="GO:0016020">
    <property type="term" value="C:membrane"/>
    <property type="evidence" value="ECO:0007669"/>
    <property type="project" value="UniProtKB-SubCell"/>
</dbReference>
<keyword evidence="9 12" id="KW-0408">Iron</keyword>
<dbReference type="InterPro" id="IPR050651">
    <property type="entry name" value="Plant_Cytochrome_P450_Monoox"/>
</dbReference>
<dbReference type="InterPro" id="IPR001128">
    <property type="entry name" value="Cyt_P450"/>
</dbReference>
<dbReference type="InterPro" id="IPR002401">
    <property type="entry name" value="Cyt_P450_E_grp-I"/>
</dbReference>
<dbReference type="PRINTS" id="PR00385">
    <property type="entry name" value="P450"/>
</dbReference>
<keyword evidence="14" id="KW-1185">Reference proteome</keyword>
<dbReference type="EMBL" id="JAVXUP010000859">
    <property type="protein sequence ID" value="KAK3019705.1"/>
    <property type="molecule type" value="Genomic_DNA"/>
</dbReference>
<comment type="subcellular location">
    <subcellularLocation>
        <location evidence="2">Membrane</location>
        <topology evidence="2">Single-pass membrane protein</topology>
    </subcellularLocation>
</comment>
<dbReference type="PROSITE" id="PS00086">
    <property type="entry name" value="CYTOCHROME_P450"/>
    <property type="match status" value="1"/>
</dbReference>
<dbReference type="SUPFAM" id="SSF48264">
    <property type="entry name" value="Cytochrome P450"/>
    <property type="match status" value="2"/>
</dbReference>
<dbReference type="FunFam" id="1.10.630.10:FF:000026">
    <property type="entry name" value="Cytochrome P450 82C4"/>
    <property type="match status" value="1"/>
</dbReference>
<name>A0AA88W4R0_9ASTE</name>
<evidence type="ECO:0000256" key="10">
    <source>
        <dbReference type="ARBA" id="ARBA00023033"/>
    </source>
</evidence>
<evidence type="ECO:0000313" key="13">
    <source>
        <dbReference type="EMBL" id="KAK3019705.1"/>
    </source>
</evidence>
<dbReference type="AlphaFoldDB" id="A0AA88W4R0"/>
<dbReference type="PRINTS" id="PR00463">
    <property type="entry name" value="EP450I"/>
</dbReference>